<accession>A0ABR6ZP53</accession>
<evidence type="ECO:0000313" key="2">
    <source>
        <dbReference type="Proteomes" id="UP000650424"/>
    </source>
</evidence>
<dbReference type="EMBL" id="JACOGF010000003">
    <property type="protein sequence ID" value="MBC3917265.1"/>
    <property type="molecule type" value="Genomic_DNA"/>
</dbReference>
<protein>
    <submittedName>
        <fullName evidence="1">Baseplate J/gp47 family protein</fullName>
    </submittedName>
</protein>
<proteinExistence type="predicted"/>
<comment type="caution">
    <text evidence="1">The sequence shown here is derived from an EMBL/GenBank/DDBJ whole genome shotgun (WGS) entry which is preliminary data.</text>
</comment>
<sequence length="1248" mass="141421">MTQPRLLISDGRSQAQRRSPALSGDYFKLNEMRFEELLTMAVDYASMVKFYQLDLSEDGHWQQYFHADEVVLLANILSLDLKQLAMRFEQRLQSYSPGKAWYQHDLTIEFPQICSIPLDSPLLLARLLEYWLSCAKRTDGRTGYEITKLLESILRGLNKEMLAMLELEAEISAQDATSAHSPSALPLLNTLAVKPANLQDKKAGSAHTVTETRSYFHAFSQAIQIVQNGVRHLLPQSMASQEHDPGSSLLITFIQLFQKLQIRLNQFGQAHLDFYYHQMLKMEQRPHRSDYTFIVIQPKPGVRQIFVEKATEFIAGIDKNQHEITYANEEAVTLNDAKITALHTLFFDQRTINRRLESVSCHTQPINALADGSDEKDHEKLPPLPLMGAPKPGERNYGATAARFGFAIASKTLLLREGQRRVRILLQYQNTTDQTIEDCLRRFAQENAHEYDASQSEAVRMNDIFVKLLRGMFRISLTTATGWYRVTEYRPEYTGLNPAIGRDCLSIEFSLPPEVAAICNYKASLHGDNYETDLPVARFEMTENEYRYPYDLLKSWVLRHIRLEVDVQGCRQLLLHNQIGQLSAMSPFMPFGPLPNVGSYLIVGCEEILSKQLDDAEIKVEWNGLPTNLGGIAAYYRGYAHPMKSGEVLASVSVLSGGKWIKGLEDITLFDEMARDDGSQSSQLAPDSVLSYQSALQFYKPLPYNTSDAALQNFSYTPATMAGLFKLTLEAPEGAFGHQEYPMLLAQILTDNARQKRASLAQALPNPPYTPQISSIVLNYKAHSTIRFEQSRLVEQRATQDKMVHLHPLGTETMVAINSRAIYQIPQYDYPANLFIGLQGSDLSGALTLYFYLREDSLPMTRIKDSGLSWWYLSGNSWQKLDRANIIDDSTDGFMTSGIVSLNLPDDINISNTIMPAGVHWLRVSANEGMERFCSVYSVYAQALEVTWCANQANKASAVLPAMSITRSKQNIPGIDRVIQIRHSVGGKSAETVKRFRTRVSERLRHKNRALTASDYELLILEQFPEIHKVKCFANLSSDMDPAKRLRGGQILIVPLPYLNKGGHFNQRPLLSGHLIHEVQQFIETCAPPFTKVSVENPVYEEIQIRCQIKLKSGLRGGWYSNQINQYLCDFLSPWHPVGYQQHFGWCIREHDLISFLLDLDYVEAVTGFSMLHITPTGQGTDLRFRMDDNARNEHGAKSLYPIYPWSIAVPMNQHWIVLQDEFESADPKPVGINELRIGSTFIIPSRK</sequence>
<keyword evidence="2" id="KW-1185">Reference proteome</keyword>
<reference evidence="1 2" key="1">
    <citation type="submission" date="2020-08" db="EMBL/GenBank/DDBJ databases">
        <title>Novel species isolated from subtropical streams in China.</title>
        <authorList>
            <person name="Lu H."/>
        </authorList>
    </citation>
    <scope>NUCLEOTIDE SEQUENCE [LARGE SCALE GENOMIC DNA]</scope>
    <source>
        <strain evidence="1 2">CY18W</strain>
    </source>
</reference>
<dbReference type="Proteomes" id="UP000650424">
    <property type="component" value="Unassembled WGS sequence"/>
</dbReference>
<gene>
    <name evidence="1" type="ORF">H8L32_07250</name>
</gene>
<dbReference type="RefSeq" id="WP_186946499.1">
    <property type="nucleotide sequence ID" value="NZ_JACOGF010000003.1"/>
</dbReference>
<name>A0ABR6ZP53_9BURK</name>
<evidence type="ECO:0000313" key="1">
    <source>
        <dbReference type="EMBL" id="MBC3917265.1"/>
    </source>
</evidence>
<organism evidence="1 2">
    <name type="scientific">Undibacterium hunanense</name>
    <dbReference type="NCBI Taxonomy" id="2762292"/>
    <lineage>
        <taxon>Bacteria</taxon>
        <taxon>Pseudomonadati</taxon>
        <taxon>Pseudomonadota</taxon>
        <taxon>Betaproteobacteria</taxon>
        <taxon>Burkholderiales</taxon>
        <taxon>Oxalobacteraceae</taxon>
        <taxon>Undibacterium</taxon>
    </lineage>
</organism>